<evidence type="ECO:0000313" key="9">
    <source>
        <dbReference type="Proteomes" id="UP000800039"/>
    </source>
</evidence>
<keyword evidence="3" id="KW-0863">Zinc-finger</keyword>
<dbReference type="OrthoDB" id="429950at2759"/>
<evidence type="ECO:0000256" key="5">
    <source>
        <dbReference type="ARBA" id="ARBA00023242"/>
    </source>
</evidence>
<dbReference type="InterPro" id="IPR001510">
    <property type="entry name" value="Znf_PARP"/>
</dbReference>
<dbReference type="GO" id="GO:0008270">
    <property type="term" value="F:zinc ion binding"/>
    <property type="evidence" value="ECO:0007669"/>
    <property type="project" value="UniProtKB-KW"/>
</dbReference>
<name>A0A9P4GPJ0_9PLEO</name>
<evidence type="ECO:0000256" key="1">
    <source>
        <dbReference type="ARBA" id="ARBA00004123"/>
    </source>
</evidence>
<dbReference type="Pfam" id="PF00645">
    <property type="entry name" value="zf-PARP"/>
    <property type="match status" value="2"/>
</dbReference>
<sequence>VEHASSGRAVCQQASCKRHGIKIATGELRIGTHKLFDRDGESRWYYAWRHWGCATTQQIKGLKETTNNDPTNAPGYDRISTESQEQVRLAFENGGPVDKEFKGIRGDLAKAAPRYAQEYLNADGYQVDVPTRAAACRGADCLSKGIKVTKGELRFGISVPFDGEHGSWVYKHWKCMSPYDLKSAKEHYEQDSFGGLENIRAEYKQVVEQTFKEGKIVEPPTLQSEAPAAKPRKPRTK</sequence>
<gene>
    <name evidence="8" type="ORF">K460DRAFT_243887</name>
</gene>
<evidence type="ECO:0000256" key="6">
    <source>
        <dbReference type="SAM" id="MobiDB-lite"/>
    </source>
</evidence>
<evidence type="ECO:0000259" key="7">
    <source>
        <dbReference type="PROSITE" id="PS50064"/>
    </source>
</evidence>
<dbReference type="SUPFAM" id="SSF57716">
    <property type="entry name" value="Glucocorticoid receptor-like (DNA-binding domain)"/>
    <property type="match status" value="2"/>
</dbReference>
<dbReference type="GO" id="GO:0003677">
    <property type="term" value="F:DNA binding"/>
    <property type="evidence" value="ECO:0007669"/>
    <property type="project" value="InterPro"/>
</dbReference>
<feature type="non-terminal residue" evidence="8">
    <location>
        <position position="1"/>
    </location>
</feature>
<evidence type="ECO:0000256" key="3">
    <source>
        <dbReference type="ARBA" id="ARBA00022771"/>
    </source>
</evidence>
<evidence type="ECO:0000256" key="2">
    <source>
        <dbReference type="ARBA" id="ARBA00022723"/>
    </source>
</evidence>
<comment type="caution">
    <text evidence="8">The sequence shown here is derived from an EMBL/GenBank/DDBJ whole genome shotgun (WGS) entry which is preliminary data.</text>
</comment>
<keyword evidence="4" id="KW-0862">Zinc</keyword>
<feature type="non-terminal residue" evidence="8">
    <location>
        <position position="237"/>
    </location>
</feature>
<dbReference type="RefSeq" id="XP_040791393.1">
    <property type="nucleotide sequence ID" value="XM_040927332.1"/>
</dbReference>
<dbReference type="GO" id="GO:0005634">
    <property type="term" value="C:nucleus"/>
    <property type="evidence" value="ECO:0007669"/>
    <property type="project" value="UniProtKB-SubCell"/>
</dbReference>
<proteinExistence type="predicted"/>
<dbReference type="EMBL" id="ML976615">
    <property type="protein sequence ID" value="KAF1848830.1"/>
    <property type="molecule type" value="Genomic_DNA"/>
</dbReference>
<dbReference type="Gene3D" id="3.30.1740.10">
    <property type="entry name" value="Zinc finger, PARP-type"/>
    <property type="match status" value="2"/>
</dbReference>
<dbReference type="GeneID" id="63844585"/>
<evidence type="ECO:0000256" key="4">
    <source>
        <dbReference type="ARBA" id="ARBA00022833"/>
    </source>
</evidence>
<organism evidence="8 9">
    <name type="scientific">Cucurbitaria berberidis CBS 394.84</name>
    <dbReference type="NCBI Taxonomy" id="1168544"/>
    <lineage>
        <taxon>Eukaryota</taxon>
        <taxon>Fungi</taxon>
        <taxon>Dikarya</taxon>
        <taxon>Ascomycota</taxon>
        <taxon>Pezizomycotina</taxon>
        <taxon>Dothideomycetes</taxon>
        <taxon>Pleosporomycetidae</taxon>
        <taxon>Pleosporales</taxon>
        <taxon>Pleosporineae</taxon>
        <taxon>Cucurbitariaceae</taxon>
        <taxon>Cucurbitaria</taxon>
    </lineage>
</organism>
<keyword evidence="9" id="KW-1185">Reference proteome</keyword>
<dbReference type="SMART" id="SM01336">
    <property type="entry name" value="zf-PARP"/>
    <property type="match status" value="2"/>
</dbReference>
<feature type="region of interest" description="Disordered" evidence="6">
    <location>
        <begin position="215"/>
        <end position="237"/>
    </location>
</feature>
<dbReference type="InterPro" id="IPR036957">
    <property type="entry name" value="Znf_PARP_sf"/>
</dbReference>
<dbReference type="PROSITE" id="PS50064">
    <property type="entry name" value="ZF_PARP_2"/>
    <property type="match status" value="1"/>
</dbReference>
<comment type="subcellular location">
    <subcellularLocation>
        <location evidence="1">Nucleus</location>
    </subcellularLocation>
</comment>
<keyword evidence="2" id="KW-0479">Metal-binding</keyword>
<dbReference type="AlphaFoldDB" id="A0A9P4GPJ0"/>
<dbReference type="Proteomes" id="UP000800039">
    <property type="component" value="Unassembled WGS sequence"/>
</dbReference>
<reference evidence="8" key="1">
    <citation type="submission" date="2020-01" db="EMBL/GenBank/DDBJ databases">
        <authorList>
            <consortium name="DOE Joint Genome Institute"/>
            <person name="Haridas S."/>
            <person name="Albert R."/>
            <person name="Binder M."/>
            <person name="Bloem J."/>
            <person name="Labutti K."/>
            <person name="Salamov A."/>
            <person name="Andreopoulos B."/>
            <person name="Baker S.E."/>
            <person name="Barry K."/>
            <person name="Bills G."/>
            <person name="Bluhm B.H."/>
            <person name="Cannon C."/>
            <person name="Castanera R."/>
            <person name="Culley D.E."/>
            <person name="Daum C."/>
            <person name="Ezra D."/>
            <person name="Gonzalez J.B."/>
            <person name="Henrissat B."/>
            <person name="Kuo A."/>
            <person name="Liang C."/>
            <person name="Lipzen A."/>
            <person name="Lutzoni F."/>
            <person name="Magnuson J."/>
            <person name="Mondo S."/>
            <person name="Nolan M."/>
            <person name="Ohm R."/>
            <person name="Pangilinan J."/>
            <person name="Park H.-J."/>
            <person name="Ramirez L."/>
            <person name="Alfaro M."/>
            <person name="Sun H."/>
            <person name="Tritt A."/>
            <person name="Yoshinaga Y."/>
            <person name="Zwiers L.-H."/>
            <person name="Turgeon B.G."/>
            <person name="Goodwin S.B."/>
            <person name="Spatafora J.W."/>
            <person name="Crous P.W."/>
            <person name="Grigoriev I.V."/>
        </authorList>
    </citation>
    <scope>NUCLEOTIDE SEQUENCE</scope>
    <source>
        <strain evidence="8">CBS 394.84</strain>
    </source>
</reference>
<accession>A0A9P4GPJ0</accession>
<feature type="domain" description="PARP-type" evidence="7">
    <location>
        <begin position="9"/>
        <end position="95"/>
    </location>
</feature>
<protein>
    <submittedName>
        <fullName evidence="8">Zf-PARP-domain-containing protein</fullName>
    </submittedName>
</protein>
<evidence type="ECO:0000313" key="8">
    <source>
        <dbReference type="EMBL" id="KAF1848830.1"/>
    </source>
</evidence>
<keyword evidence="5" id="KW-0539">Nucleus</keyword>